<name>A0A2U9IGP7_9CREN</name>
<dbReference type="OrthoDB" id="40423at2157"/>
<gene>
    <name evidence="1" type="primary">csaX</name>
    <name evidence="1" type="ORF">DFR85_12090</name>
</gene>
<dbReference type="RefSeq" id="WP_110271109.1">
    <property type="nucleotide sequence ID" value="NZ_CP029289.2"/>
</dbReference>
<dbReference type="KEGG" id="abri:DFR85_12090"/>
<dbReference type="Proteomes" id="UP000248044">
    <property type="component" value="Chromosome"/>
</dbReference>
<evidence type="ECO:0000313" key="2">
    <source>
        <dbReference type="Proteomes" id="UP000248044"/>
    </source>
</evidence>
<sequence length="335" mass="37940">MRVKLYDIFGDNYIIAVASLAKGSRRLKDEIEISDEEVKNVSNIAYQIAKAKEDSIQKRTKKRVMLLPMSGNDKKPFQSVLKCFNIPPDSNLSEILEKITPEEKKCEKVSALSFIKPELYEFGRYPGYVGNRKNDIKIEPSYVMLSVVGWTLTRLGVAPFSRGERVGIHLFPQDIDYSFTVIPDLLKGIDYIPGFQPLTAFTLWLTYKMVSTNAIIDQSRMYVISDAGGMSTASVVSGYSIGVKKILENKIFYENISYMLRDIAADALNPDSSTRSFSIQVSNLIYEVLMGSKRREELLYISNRELNSLINSNISENDKKIYKYAAIVSNKIYSS</sequence>
<keyword evidence="2" id="KW-1185">Reference proteome</keyword>
<reference evidence="1 2" key="1">
    <citation type="submission" date="2018-05" db="EMBL/GenBank/DDBJ databases">
        <title>Complete Genome Sequences of Extremely Thermoacidophilic, Metal-Mobilizing Type-Strain Members of the Archaeal Family Sulfolobaceae: Acidianus brierleyi DSM-1651T, Acidianus sulfidivorans DSM-18786T, Metallosphaera hakonensis DSM-7519T, and Metallosphaera prunae DSM-10039T.</title>
        <authorList>
            <person name="Counts J.A."/>
            <person name="Kelly R.M."/>
        </authorList>
    </citation>
    <scope>NUCLEOTIDE SEQUENCE [LARGE SCALE GENOMIC DNA]</scope>
    <source>
        <strain evidence="1 2">DSM 1651</strain>
    </source>
</reference>
<protein>
    <submittedName>
        <fullName evidence="1">Type I-A CRISPR-associated protein CsaX</fullName>
    </submittedName>
</protein>
<dbReference type="GeneID" id="36832908"/>
<organism evidence="1 2">
    <name type="scientific">Acidianus brierleyi</name>
    <dbReference type="NCBI Taxonomy" id="41673"/>
    <lineage>
        <taxon>Archaea</taxon>
        <taxon>Thermoproteota</taxon>
        <taxon>Thermoprotei</taxon>
        <taxon>Sulfolobales</taxon>
        <taxon>Sulfolobaceae</taxon>
        <taxon>Acidianus</taxon>
    </lineage>
</organism>
<dbReference type="NCBIfam" id="TIGR03876">
    <property type="entry name" value="cas_csaX"/>
    <property type="match status" value="1"/>
</dbReference>
<accession>A0A2U9IGP7</accession>
<evidence type="ECO:0000313" key="1">
    <source>
        <dbReference type="EMBL" id="AWR95228.1"/>
    </source>
</evidence>
<dbReference type="InterPro" id="IPR022297">
    <property type="entry name" value="CRISPR-assoc_prot_CsaX"/>
</dbReference>
<dbReference type="EMBL" id="CP029289">
    <property type="protein sequence ID" value="AWR95228.1"/>
    <property type="molecule type" value="Genomic_DNA"/>
</dbReference>
<proteinExistence type="predicted"/>
<dbReference type="AlphaFoldDB" id="A0A2U9IGP7"/>